<proteinExistence type="predicted"/>
<name>A0A438GR13_VITVI</name>
<evidence type="ECO:0000313" key="4">
    <source>
        <dbReference type="Proteomes" id="UP000288805"/>
    </source>
</evidence>
<reference evidence="2 4" key="1">
    <citation type="journal article" date="2018" name="PLoS Genet.">
        <title>Population sequencing reveals clonal diversity and ancestral inbreeding in the grapevine cultivar Chardonnay.</title>
        <authorList>
            <person name="Roach M.J."/>
            <person name="Johnson D.L."/>
            <person name="Bohlmann J."/>
            <person name="van Vuuren H.J."/>
            <person name="Jones S.J."/>
            <person name="Pretorius I.S."/>
            <person name="Schmidt S.A."/>
            <person name="Borneman A.R."/>
        </authorList>
    </citation>
    <scope>NUCLEOTIDE SEQUENCE [LARGE SCALE GENOMIC DNA]</scope>
    <source>
        <strain evidence="4">cv. Chardonnay</strain>
        <strain evidence="2">I10V1</strain>
        <tissue evidence="2">Leaf</tissue>
    </source>
</reference>
<evidence type="ECO:0000313" key="3">
    <source>
        <dbReference type="EMBL" id="RVW81343.1"/>
    </source>
</evidence>
<evidence type="ECO:0000313" key="2">
    <source>
        <dbReference type="EMBL" id="RVW74649.1"/>
    </source>
</evidence>
<organism evidence="2 4">
    <name type="scientific">Vitis vinifera</name>
    <name type="common">Grape</name>
    <dbReference type="NCBI Taxonomy" id="29760"/>
    <lineage>
        <taxon>Eukaryota</taxon>
        <taxon>Viridiplantae</taxon>
        <taxon>Streptophyta</taxon>
        <taxon>Embryophyta</taxon>
        <taxon>Tracheophyta</taxon>
        <taxon>Spermatophyta</taxon>
        <taxon>Magnoliopsida</taxon>
        <taxon>eudicotyledons</taxon>
        <taxon>Gunneridae</taxon>
        <taxon>Pentapetalae</taxon>
        <taxon>rosids</taxon>
        <taxon>Vitales</taxon>
        <taxon>Vitaceae</taxon>
        <taxon>Viteae</taxon>
        <taxon>Vitis</taxon>
    </lineage>
</organism>
<dbReference type="Proteomes" id="UP000288805">
    <property type="component" value="Unassembled WGS sequence"/>
</dbReference>
<accession>A0A438GR13</accession>
<comment type="caution">
    <text evidence="2">The sequence shown here is derived from an EMBL/GenBank/DDBJ whole genome shotgun (WGS) entry which is preliminary data.</text>
</comment>
<dbReference type="EMBL" id="QGNW01001788">
    <property type="protein sequence ID" value="RVW30711.1"/>
    <property type="molecule type" value="Genomic_DNA"/>
</dbReference>
<dbReference type="AlphaFoldDB" id="A0A438GR13"/>
<protein>
    <submittedName>
        <fullName evidence="2">Uncharacterized protein</fullName>
    </submittedName>
</protein>
<dbReference type="EMBL" id="QGNW01000366">
    <property type="protein sequence ID" value="RVW74649.1"/>
    <property type="molecule type" value="Genomic_DNA"/>
</dbReference>
<dbReference type="EMBL" id="QGNW01000254">
    <property type="protein sequence ID" value="RVW81343.1"/>
    <property type="molecule type" value="Genomic_DNA"/>
</dbReference>
<evidence type="ECO:0000313" key="1">
    <source>
        <dbReference type="EMBL" id="RVW30711.1"/>
    </source>
</evidence>
<gene>
    <name evidence="3" type="ORF">CK203_038150</name>
    <name evidence="2" type="ORF">CK203_052084</name>
    <name evidence="1" type="ORF">CK203_109720</name>
</gene>
<sequence>MESPIDARLVMLEHERVYQFLLGLNLEYDEVCDRVLGKEPFLDLDEAFMLVRGEESRREFMEKKMRIPA</sequence>